<keyword evidence="3" id="KW-1185">Reference proteome</keyword>
<evidence type="ECO:0000313" key="2">
    <source>
        <dbReference type="EMBL" id="PJJ79979.1"/>
    </source>
</evidence>
<keyword evidence="1" id="KW-0472">Membrane</keyword>
<keyword evidence="1" id="KW-1133">Transmembrane helix</keyword>
<comment type="caution">
    <text evidence="2">The sequence shown here is derived from an EMBL/GenBank/DDBJ whole genome shotgun (WGS) entry which is preliminary data.</text>
</comment>
<dbReference type="RefSeq" id="WP_100342282.1">
    <property type="nucleotide sequence ID" value="NZ_PGFJ01000002.1"/>
</dbReference>
<reference evidence="2 3" key="1">
    <citation type="submission" date="2017-11" db="EMBL/GenBank/DDBJ databases">
        <title>Genomic Encyclopedia of Archaeal and Bacterial Type Strains, Phase II (KMG-II): From Individual Species to Whole Genera.</title>
        <authorList>
            <person name="Goeker M."/>
        </authorList>
    </citation>
    <scope>NUCLEOTIDE SEQUENCE [LARGE SCALE GENOMIC DNA]</scope>
    <source>
        <strain evidence="2 3">DSM 28175</strain>
    </source>
</reference>
<dbReference type="Proteomes" id="UP000242687">
    <property type="component" value="Unassembled WGS sequence"/>
</dbReference>
<organism evidence="2 3">
    <name type="scientific">Mucilaginibacter auburnensis</name>
    <dbReference type="NCBI Taxonomy" id="1457233"/>
    <lineage>
        <taxon>Bacteria</taxon>
        <taxon>Pseudomonadati</taxon>
        <taxon>Bacteroidota</taxon>
        <taxon>Sphingobacteriia</taxon>
        <taxon>Sphingobacteriales</taxon>
        <taxon>Sphingobacteriaceae</taxon>
        <taxon>Mucilaginibacter</taxon>
    </lineage>
</organism>
<gene>
    <name evidence="2" type="ORF">CLV57_3118</name>
</gene>
<dbReference type="AlphaFoldDB" id="A0A2H9VNQ0"/>
<accession>A0A2H9VNQ0</accession>
<dbReference type="EMBL" id="PGFJ01000002">
    <property type="protein sequence ID" value="PJJ79979.1"/>
    <property type="molecule type" value="Genomic_DNA"/>
</dbReference>
<name>A0A2H9VNQ0_9SPHI</name>
<sequence>MKNYLIILCLIVLSGCAKKMHITDNYASTTKIKTTGDTSTHKSLLVVDKTKTFRMRQVDTIVTVAGGALSGYLSPLQTANDTSAYFENEDLSVVLNVNSLGYTRFIARSKPKKVPVQILEQTSVYNDVTTNEDAQVDTKSSTEVKTALNQTHSIKQSTPSTSVWFNLVLVTILAIVVIWLIRKMNLLKVLW</sequence>
<evidence type="ECO:0000256" key="1">
    <source>
        <dbReference type="SAM" id="Phobius"/>
    </source>
</evidence>
<keyword evidence="1" id="KW-0812">Transmembrane</keyword>
<evidence type="ECO:0000313" key="3">
    <source>
        <dbReference type="Proteomes" id="UP000242687"/>
    </source>
</evidence>
<dbReference type="PROSITE" id="PS51257">
    <property type="entry name" value="PROKAR_LIPOPROTEIN"/>
    <property type="match status" value="1"/>
</dbReference>
<proteinExistence type="predicted"/>
<feature type="transmembrane region" description="Helical" evidence="1">
    <location>
        <begin position="163"/>
        <end position="181"/>
    </location>
</feature>
<protein>
    <submittedName>
        <fullName evidence="2">Uncharacterized protein</fullName>
    </submittedName>
</protein>